<evidence type="ECO:0000259" key="3">
    <source>
        <dbReference type="PROSITE" id="PS50887"/>
    </source>
</evidence>
<reference evidence="4" key="1">
    <citation type="submission" date="2022-04" db="EMBL/GenBank/DDBJ databases">
        <title>Lysobacter sp. CAU 1642 isolated from sea sand.</title>
        <authorList>
            <person name="Kim W."/>
        </authorList>
    </citation>
    <scope>NUCLEOTIDE SEQUENCE</scope>
    <source>
        <strain evidence="4">CAU 1642</strain>
    </source>
</reference>
<keyword evidence="1" id="KW-1133">Transmembrane helix</keyword>
<dbReference type="NCBIfam" id="TIGR00254">
    <property type="entry name" value="GGDEF"/>
    <property type="match status" value="1"/>
</dbReference>
<keyword evidence="1" id="KW-0812">Transmembrane</keyword>
<dbReference type="Gene3D" id="3.20.20.450">
    <property type="entry name" value="EAL domain"/>
    <property type="match status" value="1"/>
</dbReference>
<dbReference type="CDD" id="cd01949">
    <property type="entry name" value="GGDEF"/>
    <property type="match status" value="1"/>
</dbReference>
<evidence type="ECO:0000259" key="2">
    <source>
        <dbReference type="PROSITE" id="PS50883"/>
    </source>
</evidence>
<keyword evidence="1" id="KW-0472">Membrane</keyword>
<dbReference type="InterPro" id="IPR052155">
    <property type="entry name" value="Biofilm_reg_signaling"/>
</dbReference>
<proteinExistence type="predicted"/>
<dbReference type="PANTHER" id="PTHR44757:SF2">
    <property type="entry name" value="BIOFILM ARCHITECTURE MAINTENANCE PROTEIN MBAA"/>
    <property type="match status" value="1"/>
</dbReference>
<dbReference type="SMART" id="SM00052">
    <property type="entry name" value="EAL"/>
    <property type="match status" value="1"/>
</dbReference>
<feature type="domain" description="GGDEF" evidence="3">
    <location>
        <begin position="543"/>
        <end position="676"/>
    </location>
</feature>
<dbReference type="InterPro" id="IPR035919">
    <property type="entry name" value="EAL_sf"/>
</dbReference>
<dbReference type="CDD" id="cd01948">
    <property type="entry name" value="EAL"/>
    <property type="match status" value="1"/>
</dbReference>
<dbReference type="SUPFAM" id="SSF141868">
    <property type="entry name" value="EAL domain-like"/>
    <property type="match status" value="1"/>
</dbReference>
<name>A0ABT0GF39_9GAMM</name>
<protein>
    <submittedName>
        <fullName evidence="4">Bifunctional diguanylate cyclase/phosphodiesterase</fullName>
    </submittedName>
</protein>
<accession>A0ABT0GF39</accession>
<dbReference type="Pfam" id="PF00990">
    <property type="entry name" value="GGDEF"/>
    <property type="match status" value="1"/>
</dbReference>
<dbReference type="Proteomes" id="UP001431449">
    <property type="component" value="Unassembled WGS sequence"/>
</dbReference>
<evidence type="ECO:0000313" key="4">
    <source>
        <dbReference type="EMBL" id="MCK7593163.1"/>
    </source>
</evidence>
<dbReference type="SMART" id="SM00267">
    <property type="entry name" value="GGDEF"/>
    <property type="match status" value="1"/>
</dbReference>
<comment type="caution">
    <text evidence="4">The sequence shown here is derived from an EMBL/GenBank/DDBJ whole genome shotgun (WGS) entry which is preliminary data.</text>
</comment>
<gene>
    <name evidence="4" type="ORF">M0G41_05705</name>
</gene>
<dbReference type="InterPro" id="IPR000160">
    <property type="entry name" value="GGDEF_dom"/>
</dbReference>
<dbReference type="RefSeq" id="WP_248206308.1">
    <property type="nucleotide sequence ID" value="NZ_JALNMH010000003.1"/>
</dbReference>
<dbReference type="PROSITE" id="PS50887">
    <property type="entry name" value="GGDEF"/>
    <property type="match status" value="1"/>
</dbReference>
<dbReference type="PROSITE" id="PS50883">
    <property type="entry name" value="EAL"/>
    <property type="match status" value="1"/>
</dbReference>
<evidence type="ECO:0000313" key="5">
    <source>
        <dbReference type="Proteomes" id="UP001431449"/>
    </source>
</evidence>
<dbReference type="InterPro" id="IPR001633">
    <property type="entry name" value="EAL_dom"/>
</dbReference>
<dbReference type="PANTHER" id="PTHR44757">
    <property type="entry name" value="DIGUANYLATE CYCLASE DGCP"/>
    <property type="match status" value="1"/>
</dbReference>
<dbReference type="Gene3D" id="3.30.70.270">
    <property type="match status" value="1"/>
</dbReference>
<organism evidence="4 5">
    <name type="scientific">Pseudomarimonas salicorniae</name>
    <dbReference type="NCBI Taxonomy" id="2933270"/>
    <lineage>
        <taxon>Bacteria</taxon>
        <taxon>Pseudomonadati</taxon>
        <taxon>Pseudomonadota</taxon>
        <taxon>Gammaproteobacteria</taxon>
        <taxon>Lysobacterales</taxon>
        <taxon>Lysobacteraceae</taxon>
        <taxon>Pseudomarimonas</taxon>
    </lineage>
</organism>
<dbReference type="Pfam" id="PF00563">
    <property type="entry name" value="EAL"/>
    <property type="match status" value="1"/>
</dbReference>
<dbReference type="InterPro" id="IPR043128">
    <property type="entry name" value="Rev_trsase/Diguanyl_cyclase"/>
</dbReference>
<sequence length="939" mass="102532">MATRQRKFSLHDKASLLTAGVLIVLVSAGIGAFWQQTEARHEEQVGQDQERIALRLQRMLGLQREQAFLALRAVAGNLQPLASLESGAAAATLEQALLASGLDLEFERVVVFTDRGRMLAEFRASTGETVAEPETQQLADLAAEVIARRSPAARIACAYQCQLIAAEPVLDPEGLPVVIAGSRSLADWVVSFAALDDAELLIWERTSHATPQLVANSGTPSLAATIGPRLGSLPSGSRGWTTIEDLATGRRFAVSAVSAGTGGQAGPTAPLQLALAQDIEDRLRLLRRQQRGALGLGLLALIAAVWGVRRLLGGIGARLQRVSEAMPLIAEGEFEAAARRIRPARRRLLRDESDILEDTASALIQRLTELGGQVEQRDRKLREQIDELRRQGEFVDRLFEHAQLAIIVHDGGQRVVRSNAGGRTLLESLESGSPLSAILLEDRDQEPAEGSIFLPVMGSHDAQPVLTECRLGEGEAQRNLRWIHCGVRGPDDEPLVLSIGLDLTRERRALAEASWMADHDALTGCYNRYRIEREIDDLIAAGKPFAILYIDLDGFGLINKTDGHEAGNDVLSSTAHSLESHVTRRDAVARIGGDEFLVVLRDVRASVVQSVAERIIRVVCSPVTTREGRTHSVSCCIGIALFPSQCRSRLELFNHADAALKEAKRAGQGEWVLHADAQRAAQHSKQMSQWKQRLQHALGSEGLTLSFQPILDLATGLVSHFEALVRMRLPDGSIASPAEFIGVAEETGLIHRVDRWVLNESIRMLREMAERRPDIGVAVNVSGPTLMRNDFVSTLTEIIKHSRLSRPRLIIEITETAALRDIKAAGAAMSELCQLGCEFALDDFGIGYSSFAYLRELPFSYVKLDGSYVRQALKDQRNQAFIRAMVLLANGYQLKTVAEFVESQALQDFLAEAGVHYGQGFHIAKPGPLPDWVLGEGTG</sequence>
<dbReference type="InterPro" id="IPR029787">
    <property type="entry name" value="Nucleotide_cyclase"/>
</dbReference>
<keyword evidence="5" id="KW-1185">Reference proteome</keyword>
<dbReference type="SUPFAM" id="SSF55073">
    <property type="entry name" value="Nucleotide cyclase"/>
    <property type="match status" value="1"/>
</dbReference>
<dbReference type="EMBL" id="JALNMH010000003">
    <property type="protein sequence ID" value="MCK7593163.1"/>
    <property type="molecule type" value="Genomic_DNA"/>
</dbReference>
<evidence type="ECO:0000256" key="1">
    <source>
        <dbReference type="SAM" id="Phobius"/>
    </source>
</evidence>
<feature type="transmembrane region" description="Helical" evidence="1">
    <location>
        <begin position="14"/>
        <end position="34"/>
    </location>
</feature>
<feature type="transmembrane region" description="Helical" evidence="1">
    <location>
        <begin position="292"/>
        <end position="312"/>
    </location>
</feature>
<feature type="domain" description="EAL" evidence="2">
    <location>
        <begin position="687"/>
        <end position="939"/>
    </location>
</feature>